<accession>A0A1B0B1C9</accession>
<organism evidence="2 3">
    <name type="scientific">Glossina palpalis gambiensis</name>
    <dbReference type="NCBI Taxonomy" id="67801"/>
    <lineage>
        <taxon>Eukaryota</taxon>
        <taxon>Metazoa</taxon>
        <taxon>Ecdysozoa</taxon>
        <taxon>Arthropoda</taxon>
        <taxon>Hexapoda</taxon>
        <taxon>Insecta</taxon>
        <taxon>Pterygota</taxon>
        <taxon>Neoptera</taxon>
        <taxon>Endopterygota</taxon>
        <taxon>Diptera</taxon>
        <taxon>Brachycera</taxon>
        <taxon>Muscomorpha</taxon>
        <taxon>Hippoboscoidea</taxon>
        <taxon>Glossinidae</taxon>
        <taxon>Glossina</taxon>
    </lineage>
</organism>
<dbReference type="AlphaFoldDB" id="A0A1B0B1C9"/>
<dbReference type="VEuPathDB" id="VectorBase:GPPI015589"/>
<keyword evidence="1" id="KW-0812">Transmembrane</keyword>
<proteinExistence type="predicted"/>
<evidence type="ECO:0000313" key="3">
    <source>
        <dbReference type="Proteomes" id="UP000092460"/>
    </source>
</evidence>
<name>A0A1B0B1C9_9MUSC</name>
<evidence type="ECO:0000313" key="2">
    <source>
        <dbReference type="EnsemblMetazoa" id="GPPI015589-PA"/>
    </source>
</evidence>
<dbReference type="EnsemblMetazoa" id="GPPI015589-RA">
    <property type="protein sequence ID" value="GPPI015589-PA"/>
    <property type="gene ID" value="GPPI015589"/>
</dbReference>
<keyword evidence="3" id="KW-1185">Reference proteome</keyword>
<dbReference type="Proteomes" id="UP000092460">
    <property type="component" value="Unassembled WGS sequence"/>
</dbReference>
<protein>
    <submittedName>
        <fullName evidence="2">Uncharacterized protein</fullName>
    </submittedName>
</protein>
<evidence type="ECO:0000256" key="1">
    <source>
        <dbReference type="SAM" id="Phobius"/>
    </source>
</evidence>
<sequence>MPEMHLIWIKFVTSFFGLGIAVRVMIAETRRSETFRTMVAKPPNKSDRLPNAVKLVRAFNAPGLVKSWASGIAEANELAAAAKGLAKADVVEFELVVFVVLLVLLLVLDCPPAAAVPLAALFASWRFAFCSSTLCYDANTYLMLIKYCAKATESGLPLIVMVRSVLPPSRSSQFEMRIMAPEI</sequence>
<keyword evidence="1" id="KW-0472">Membrane</keyword>
<keyword evidence="1" id="KW-1133">Transmembrane helix</keyword>
<reference evidence="2" key="2">
    <citation type="submission" date="2020-05" db="UniProtKB">
        <authorList>
            <consortium name="EnsemblMetazoa"/>
        </authorList>
    </citation>
    <scope>IDENTIFICATION</scope>
    <source>
        <strain evidence="2">IAEA</strain>
    </source>
</reference>
<feature type="transmembrane region" description="Helical" evidence="1">
    <location>
        <begin position="6"/>
        <end position="26"/>
    </location>
</feature>
<feature type="transmembrane region" description="Helical" evidence="1">
    <location>
        <begin position="90"/>
        <end position="108"/>
    </location>
</feature>
<dbReference type="EMBL" id="JXJN01007067">
    <property type="status" value="NOT_ANNOTATED_CDS"/>
    <property type="molecule type" value="Genomic_DNA"/>
</dbReference>
<reference evidence="3" key="1">
    <citation type="submission" date="2015-01" db="EMBL/GenBank/DDBJ databases">
        <authorList>
            <person name="Aksoy S."/>
            <person name="Warren W."/>
            <person name="Wilson R.K."/>
        </authorList>
    </citation>
    <scope>NUCLEOTIDE SEQUENCE [LARGE SCALE GENOMIC DNA]</scope>
    <source>
        <strain evidence="3">IAEA</strain>
    </source>
</reference>
<dbReference type="EMBL" id="JXJN01007066">
    <property type="status" value="NOT_ANNOTATED_CDS"/>
    <property type="molecule type" value="Genomic_DNA"/>
</dbReference>